<feature type="non-terminal residue" evidence="1">
    <location>
        <position position="1"/>
    </location>
</feature>
<name>A0AAV7V4C5_PLEWA</name>
<evidence type="ECO:0000313" key="1">
    <source>
        <dbReference type="EMBL" id="KAJ1196162.1"/>
    </source>
</evidence>
<accession>A0AAV7V4C5</accession>
<reference evidence="1" key="1">
    <citation type="journal article" date="2022" name="bioRxiv">
        <title>Sequencing and chromosome-scale assembly of the giantPleurodeles waltlgenome.</title>
        <authorList>
            <person name="Brown T."/>
            <person name="Elewa A."/>
            <person name="Iarovenko S."/>
            <person name="Subramanian E."/>
            <person name="Araus A.J."/>
            <person name="Petzold A."/>
            <person name="Susuki M."/>
            <person name="Suzuki K.-i.T."/>
            <person name="Hayashi T."/>
            <person name="Toyoda A."/>
            <person name="Oliveira C."/>
            <person name="Osipova E."/>
            <person name="Leigh N.D."/>
            <person name="Simon A."/>
            <person name="Yun M.H."/>
        </authorList>
    </citation>
    <scope>NUCLEOTIDE SEQUENCE</scope>
    <source>
        <strain evidence="1">20211129_DDA</strain>
        <tissue evidence="1">Liver</tissue>
    </source>
</reference>
<organism evidence="1 2">
    <name type="scientific">Pleurodeles waltl</name>
    <name type="common">Iberian ribbed newt</name>
    <dbReference type="NCBI Taxonomy" id="8319"/>
    <lineage>
        <taxon>Eukaryota</taxon>
        <taxon>Metazoa</taxon>
        <taxon>Chordata</taxon>
        <taxon>Craniata</taxon>
        <taxon>Vertebrata</taxon>
        <taxon>Euteleostomi</taxon>
        <taxon>Amphibia</taxon>
        <taxon>Batrachia</taxon>
        <taxon>Caudata</taxon>
        <taxon>Salamandroidea</taxon>
        <taxon>Salamandridae</taxon>
        <taxon>Pleurodelinae</taxon>
        <taxon>Pleurodeles</taxon>
    </lineage>
</organism>
<dbReference type="AlphaFoldDB" id="A0AAV7V4C5"/>
<dbReference type="EMBL" id="JANPWB010000003">
    <property type="protein sequence ID" value="KAJ1196162.1"/>
    <property type="molecule type" value="Genomic_DNA"/>
</dbReference>
<proteinExistence type="predicted"/>
<protein>
    <submittedName>
        <fullName evidence="1">Uncharacterized protein</fullName>
    </submittedName>
</protein>
<keyword evidence="2" id="KW-1185">Reference proteome</keyword>
<gene>
    <name evidence="1" type="ORF">NDU88_000035</name>
</gene>
<comment type="caution">
    <text evidence="1">The sequence shown here is derived from an EMBL/GenBank/DDBJ whole genome shotgun (WGS) entry which is preliminary data.</text>
</comment>
<evidence type="ECO:0000313" key="2">
    <source>
        <dbReference type="Proteomes" id="UP001066276"/>
    </source>
</evidence>
<sequence length="76" mass="8813">RKRQPAQGIKSDTHSFNNLNNSSTVVNISKSTLTDNQIRILDLGISLCPHVQWDYVSTRIELYKFARKLRLIKHFS</sequence>
<feature type="non-terminal residue" evidence="1">
    <location>
        <position position="76"/>
    </location>
</feature>
<dbReference type="Proteomes" id="UP001066276">
    <property type="component" value="Chromosome 2_1"/>
</dbReference>